<dbReference type="Proteomes" id="UP000274947">
    <property type="component" value="Segment"/>
</dbReference>
<proteinExistence type="predicted"/>
<organism evidence="1 2">
    <name type="scientific">Streptococcus phage CHPC952</name>
    <dbReference type="NCBI Taxonomy" id="2365056"/>
    <lineage>
        <taxon>Viruses</taxon>
        <taxon>Duplodnaviria</taxon>
        <taxon>Heunggongvirae</taxon>
        <taxon>Uroviricota</taxon>
        <taxon>Caudoviricetes</taxon>
        <taxon>Aliceevansviridae</taxon>
        <taxon>Brussowvirus</taxon>
        <taxon>Brussowvirus CHPC952</taxon>
    </lineage>
</organism>
<evidence type="ECO:0008006" key="3">
    <source>
        <dbReference type="Google" id="ProtNLM"/>
    </source>
</evidence>
<keyword evidence="2" id="KW-1185">Reference proteome</keyword>
<name>A0A3G8FCK3_9CAUD</name>
<evidence type="ECO:0000313" key="2">
    <source>
        <dbReference type="Proteomes" id="UP000274947"/>
    </source>
</evidence>
<dbReference type="Pfam" id="PF07852">
    <property type="entry name" value="DUF1642"/>
    <property type="match status" value="1"/>
</dbReference>
<protein>
    <recommendedName>
        <fullName evidence="3">DUF1642 domain-containing protein</fullName>
    </recommendedName>
</protein>
<reference evidence="1 2" key="1">
    <citation type="submission" date="2018-09" db="EMBL/GenBank/DDBJ databases">
        <title>A comparative genomics approach for identifying host-range determinants of bacteriophages infecting Streptococcus thermophilus.</title>
        <authorList>
            <person name="Szymczak P."/>
            <person name="Rau M.H."/>
            <person name="Monteiro J.M."/>
            <person name="de Pinho M.G."/>
            <person name="Filipe S.R."/>
            <person name="Vogensen F.K."/>
            <person name="Zeidan A."/>
            <person name="Janzen T."/>
        </authorList>
    </citation>
    <scope>NUCLEOTIDE SEQUENCE [LARGE SCALE GENOMIC DNA]</scope>
</reference>
<gene>
    <name evidence="1" type="ORF">CHPC952_0043</name>
</gene>
<dbReference type="InterPro" id="IPR012865">
    <property type="entry name" value="DUF1642"/>
</dbReference>
<sequence>MKREEAVKKLVTAGRLSVAHAEDLYDSIINKPVVPQFVADWYEENKDEFYLNLHRVVRDFFEHLNDYYFNENPIDYDFACWYYTTNNAIQILVNMHQFGYEVEKEKRYTVRIRNLDDEETYLNYDNFRETWVFYSRDNTNRFKTIHTHKELKEGGFDWVFDCPGVEVKEVADE</sequence>
<evidence type="ECO:0000313" key="1">
    <source>
        <dbReference type="EMBL" id="AZF92469.1"/>
    </source>
</evidence>
<accession>A0A3G8FCK3</accession>
<dbReference type="EMBL" id="MH937479">
    <property type="protein sequence ID" value="AZF92469.1"/>
    <property type="molecule type" value="Genomic_DNA"/>
</dbReference>